<dbReference type="EMBL" id="MN740209">
    <property type="protein sequence ID" value="QHT93683.1"/>
    <property type="molecule type" value="Genomic_DNA"/>
</dbReference>
<name>A0A6C0IQ87_9ZZZZ</name>
<accession>A0A6C0IQ87</accession>
<dbReference type="AlphaFoldDB" id="A0A6C0IQ87"/>
<protein>
    <submittedName>
        <fullName evidence="1">Uncharacterized protein</fullName>
    </submittedName>
</protein>
<reference evidence="1" key="1">
    <citation type="journal article" date="2020" name="Nature">
        <title>Giant virus diversity and host interactions through global metagenomics.</title>
        <authorList>
            <person name="Schulz F."/>
            <person name="Roux S."/>
            <person name="Paez-Espino D."/>
            <person name="Jungbluth S."/>
            <person name="Walsh D.A."/>
            <person name="Denef V.J."/>
            <person name="McMahon K.D."/>
            <person name="Konstantinidis K.T."/>
            <person name="Eloe-Fadrosh E.A."/>
            <person name="Kyrpides N.C."/>
            <person name="Woyke T."/>
        </authorList>
    </citation>
    <scope>NUCLEOTIDE SEQUENCE</scope>
    <source>
        <strain evidence="1">GVMAG-M-3300024252-29</strain>
    </source>
</reference>
<sequence>MMCTPITNQLPIVTSEYYRSHYVDVEEGWNLNGEEIDQFEDEVYDCFQSIMRWTEDDVLEEFDEDELKKFSTLFDECKQLYTFASIPLVGRYISNRNVNILQCAYERLDVIAMNSQPTTKMVKEILAKVE</sequence>
<proteinExistence type="predicted"/>
<organism evidence="1">
    <name type="scientific">viral metagenome</name>
    <dbReference type="NCBI Taxonomy" id="1070528"/>
    <lineage>
        <taxon>unclassified sequences</taxon>
        <taxon>metagenomes</taxon>
        <taxon>organismal metagenomes</taxon>
    </lineage>
</organism>
<evidence type="ECO:0000313" key="1">
    <source>
        <dbReference type="EMBL" id="QHT93683.1"/>
    </source>
</evidence>